<dbReference type="GO" id="GO:0008652">
    <property type="term" value="P:amino acid biosynthetic process"/>
    <property type="evidence" value="ECO:0007669"/>
    <property type="project" value="UniProtKB-KW"/>
</dbReference>
<reference evidence="8 9" key="1">
    <citation type="submission" date="2019-03" db="EMBL/GenBank/DDBJ databases">
        <title>Genomic Encyclopedia of Type Strains, Phase IV (KMG-IV): sequencing the most valuable type-strain genomes for metagenomic binning, comparative biology and taxonomic classification.</title>
        <authorList>
            <person name="Goeker M."/>
        </authorList>
    </citation>
    <scope>NUCLEOTIDE SEQUENCE [LARGE SCALE GENOMIC DNA]</scope>
    <source>
        <strain evidence="8 9">DSM 24179</strain>
    </source>
</reference>
<dbReference type="PANTHER" id="PTHR42789:SF1">
    <property type="entry name" value="D-ISOMER SPECIFIC 2-HYDROXYACID DEHYDROGENASE FAMILY PROTEIN (AFU_ORTHOLOGUE AFUA_6G10090)"/>
    <property type="match status" value="1"/>
</dbReference>
<dbReference type="EMBL" id="SLWK01000015">
    <property type="protein sequence ID" value="TCO05998.1"/>
    <property type="molecule type" value="Genomic_DNA"/>
</dbReference>
<dbReference type="Proteomes" id="UP000295221">
    <property type="component" value="Unassembled WGS sequence"/>
</dbReference>
<dbReference type="PROSITE" id="PS00065">
    <property type="entry name" value="D_2_HYDROXYACID_DH_1"/>
    <property type="match status" value="1"/>
</dbReference>
<dbReference type="InterPro" id="IPR036291">
    <property type="entry name" value="NAD(P)-bd_dom_sf"/>
</dbReference>
<dbReference type="RefSeq" id="WP_132434973.1">
    <property type="nucleotide sequence ID" value="NZ_SLWK01000015.1"/>
</dbReference>
<dbReference type="InterPro" id="IPR029752">
    <property type="entry name" value="D-isomer_DH_CS1"/>
</dbReference>
<dbReference type="InterPro" id="IPR006140">
    <property type="entry name" value="D-isomer_DH_NAD-bd"/>
</dbReference>
<dbReference type="FunFam" id="3.40.50.720:FF:000203">
    <property type="entry name" value="D-3-phosphoglycerate dehydrogenase (SerA)"/>
    <property type="match status" value="1"/>
</dbReference>
<dbReference type="Pfam" id="PF00389">
    <property type="entry name" value="2-Hacid_dh"/>
    <property type="match status" value="1"/>
</dbReference>
<evidence type="ECO:0000256" key="3">
    <source>
        <dbReference type="ARBA" id="ARBA00023002"/>
    </source>
</evidence>
<evidence type="ECO:0000256" key="1">
    <source>
        <dbReference type="ARBA" id="ARBA00005854"/>
    </source>
</evidence>
<evidence type="ECO:0000256" key="2">
    <source>
        <dbReference type="ARBA" id="ARBA00022605"/>
    </source>
</evidence>
<gene>
    <name evidence="8" type="ORF">EV194_11549</name>
</gene>
<evidence type="ECO:0000313" key="9">
    <source>
        <dbReference type="Proteomes" id="UP000295221"/>
    </source>
</evidence>
<keyword evidence="3 5" id="KW-0560">Oxidoreductase</keyword>
<dbReference type="GO" id="GO:0016616">
    <property type="term" value="F:oxidoreductase activity, acting on the CH-OH group of donors, NAD or NADP as acceptor"/>
    <property type="evidence" value="ECO:0007669"/>
    <property type="project" value="InterPro"/>
</dbReference>
<comment type="similarity">
    <text evidence="1 5">Belongs to the D-isomer specific 2-hydroxyacid dehydrogenase family.</text>
</comment>
<dbReference type="GO" id="GO:0051287">
    <property type="term" value="F:NAD binding"/>
    <property type="evidence" value="ECO:0007669"/>
    <property type="project" value="InterPro"/>
</dbReference>
<dbReference type="AlphaFoldDB" id="A0A4R2GD39"/>
<evidence type="ECO:0000313" key="8">
    <source>
        <dbReference type="EMBL" id="TCO05998.1"/>
    </source>
</evidence>
<feature type="domain" description="D-isomer specific 2-hydroxyacid dehydrogenase NAD-binding" evidence="7">
    <location>
        <begin position="108"/>
        <end position="286"/>
    </location>
</feature>
<evidence type="ECO:0000256" key="5">
    <source>
        <dbReference type="RuleBase" id="RU003719"/>
    </source>
</evidence>
<protein>
    <submittedName>
        <fullName evidence="8">Glyoxylate reductase</fullName>
    </submittedName>
</protein>
<sequence>MKHIVLMPIKLPLNGFNDLPSDFELLVPDSSNSFSDELDSYLPIADAMVSVFGNKVTEEMISKASKLKLIANYGVGYDNVDVEYATSQGIVVTNTPSPVTEPTAELTMTLMLALARNIVKLHNGILENSLPEWNVRNNLSTTLHKKTLGIIGMGAIGQALARRAKAFGMRVIYHNRTQLESHVEAKYEATYVTKEELLRKSDYVSIHVPFSQETYHLIGKEEFKLMKNSAYIINTSRGKVIHEKVLIKALKNKEIAGAGLDVFSNEPVIPDELKNSPYVVLTPHVGSGTHEARAEMSQYVADVISNFFNGHQNDLPIVNPKVLKSDAFLKRMKE</sequence>
<proteinExistence type="inferred from homology"/>
<dbReference type="Pfam" id="PF02826">
    <property type="entry name" value="2-Hacid_dh_C"/>
    <property type="match status" value="1"/>
</dbReference>
<name>A0A4R2GD39_9BACT</name>
<evidence type="ECO:0000259" key="6">
    <source>
        <dbReference type="Pfam" id="PF00389"/>
    </source>
</evidence>
<comment type="caution">
    <text evidence="8">The sequence shown here is derived from an EMBL/GenBank/DDBJ whole genome shotgun (WGS) entry which is preliminary data.</text>
</comment>
<keyword evidence="4" id="KW-0520">NAD</keyword>
<dbReference type="Gene3D" id="3.40.50.720">
    <property type="entry name" value="NAD(P)-binding Rossmann-like Domain"/>
    <property type="match status" value="2"/>
</dbReference>
<evidence type="ECO:0000256" key="4">
    <source>
        <dbReference type="ARBA" id="ARBA00023027"/>
    </source>
</evidence>
<keyword evidence="2" id="KW-0028">Amino-acid biosynthesis</keyword>
<accession>A0A4R2GD39</accession>
<dbReference type="SUPFAM" id="SSF52283">
    <property type="entry name" value="Formate/glycerate dehydrogenase catalytic domain-like"/>
    <property type="match status" value="1"/>
</dbReference>
<dbReference type="InterPro" id="IPR050857">
    <property type="entry name" value="D-2-hydroxyacid_DH"/>
</dbReference>
<keyword evidence="9" id="KW-1185">Reference proteome</keyword>
<evidence type="ECO:0000259" key="7">
    <source>
        <dbReference type="Pfam" id="PF02826"/>
    </source>
</evidence>
<dbReference type="OrthoDB" id="9777288at2"/>
<dbReference type="InterPro" id="IPR006139">
    <property type="entry name" value="D-isomer_2_OHA_DH_cat_dom"/>
</dbReference>
<organism evidence="8 9">
    <name type="scientific">Natronoflexus pectinivorans</name>
    <dbReference type="NCBI Taxonomy" id="682526"/>
    <lineage>
        <taxon>Bacteria</taxon>
        <taxon>Pseudomonadati</taxon>
        <taxon>Bacteroidota</taxon>
        <taxon>Bacteroidia</taxon>
        <taxon>Marinilabiliales</taxon>
        <taxon>Marinilabiliaceae</taxon>
        <taxon>Natronoflexus</taxon>
    </lineage>
</organism>
<dbReference type="PANTHER" id="PTHR42789">
    <property type="entry name" value="D-ISOMER SPECIFIC 2-HYDROXYACID DEHYDROGENASE FAMILY PROTEIN (AFU_ORTHOLOGUE AFUA_6G10090)"/>
    <property type="match status" value="1"/>
</dbReference>
<dbReference type="SUPFAM" id="SSF51735">
    <property type="entry name" value="NAD(P)-binding Rossmann-fold domains"/>
    <property type="match status" value="1"/>
</dbReference>
<feature type="domain" description="D-isomer specific 2-hydroxyacid dehydrogenase catalytic" evidence="6">
    <location>
        <begin position="32"/>
        <end position="313"/>
    </location>
</feature>